<comment type="similarity">
    <text evidence="1">Belongs to the EMC8/EMC9 family.</text>
</comment>
<keyword evidence="4" id="KW-1185">Reference proteome</keyword>
<dbReference type="InterPro" id="IPR005366">
    <property type="entry name" value="EMC8/9"/>
</dbReference>
<gene>
    <name evidence="3" type="ORF">WJX74_002123</name>
</gene>
<dbReference type="InterPro" id="IPR037518">
    <property type="entry name" value="MPN"/>
</dbReference>
<dbReference type="Pfam" id="PF03665">
    <property type="entry name" value="UPF0172"/>
    <property type="match status" value="1"/>
</dbReference>
<evidence type="ECO:0000256" key="1">
    <source>
        <dbReference type="ARBA" id="ARBA00007461"/>
    </source>
</evidence>
<dbReference type="GO" id="GO:0072546">
    <property type="term" value="C:EMC complex"/>
    <property type="evidence" value="ECO:0007669"/>
    <property type="project" value="InterPro"/>
</dbReference>
<dbReference type="Proteomes" id="UP001438707">
    <property type="component" value="Unassembled WGS sequence"/>
</dbReference>
<name>A0AAW1RWC5_9CHLO</name>
<dbReference type="PANTHER" id="PTHR12941:SF10">
    <property type="entry name" value="ER MEMBRANE PROTEIN COMPLEX SUBUNIT 8_9 HOMOLOG"/>
    <property type="match status" value="1"/>
</dbReference>
<dbReference type="PROSITE" id="PS50249">
    <property type="entry name" value="MPN"/>
    <property type="match status" value="1"/>
</dbReference>
<evidence type="ECO:0000313" key="4">
    <source>
        <dbReference type="Proteomes" id="UP001438707"/>
    </source>
</evidence>
<protein>
    <recommendedName>
        <fullName evidence="2">MPN domain-containing protein</fullName>
    </recommendedName>
</protein>
<evidence type="ECO:0000313" key="3">
    <source>
        <dbReference type="EMBL" id="KAK9837647.1"/>
    </source>
</evidence>
<dbReference type="EMBL" id="JALJOS010000006">
    <property type="protein sequence ID" value="KAK9837647.1"/>
    <property type="molecule type" value="Genomic_DNA"/>
</dbReference>
<comment type="caution">
    <text evidence="3">The sequence shown here is derived from an EMBL/GenBank/DDBJ whole genome shotgun (WGS) entry which is preliminary data.</text>
</comment>
<dbReference type="AlphaFoldDB" id="A0AAW1RWC5"/>
<feature type="domain" description="MPN" evidence="2">
    <location>
        <begin position="5"/>
        <end position="155"/>
    </location>
</feature>
<sequence length="215" mass="23794">MSKVYKVDPKALLKVLLHSFKYPSASVNGVLFGSAQTATGTTSQADSSDRLASGSQIHIVEAVPLCHSFLSLAPSLEVAFIQAELAAKQQGLEVVGYYHVNQRLNDLELGPVARRLADRIYQSNSDSCVLLVDNNRLRQFLRGLECHIFELFTKDGGRGWSKQNASSSSQLECLSTGLAAKAVQLHKEGRHRQLQDFDDHLECLERDWLNVKLNA</sequence>
<reference evidence="3 4" key="1">
    <citation type="journal article" date="2024" name="Nat. Commun.">
        <title>Phylogenomics reveals the evolutionary origins of lichenization in chlorophyte algae.</title>
        <authorList>
            <person name="Puginier C."/>
            <person name="Libourel C."/>
            <person name="Otte J."/>
            <person name="Skaloud P."/>
            <person name="Haon M."/>
            <person name="Grisel S."/>
            <person name="Petersen M."/>
            <person name="Berrin J.G."/>
            <person name="Delaux P.M."/>
            <person name="Dal Grande F."/>
            <person name="Keller J."/>
        </authorList>
    </citation>
    <scope>NUCLEOTIDE SEQUENCE [LARGE SCALE GENOMIC DNA]</scope>
    <source>
        <strain evidence="3 4">SAG 2145</strain>
    </source>
</reference>
<organism evidence="3 4">
    <name type="scientific">Apatococcus lobatus</name>
    <dbReference type="NCBI Taxonomy" id="904363"/>
    <lineage>
        <taxon>Eukaryota</taxon>
        <taxon>Viridiplantae</taxon>
        <taxon>Chlorophyta</taxon>
        <taxon>core chlorophytes</taxon>
        <taxon>Trebouxiophyceae</taxon>
        <taxon>Chlorellales</taxon>
        <taxon>Chlorellaceae</taxon>
        <taxon>Apatococcus</taxon>
    </lineage>
</organism>
<dbReference type="CDD" id="cd08060">
    <property type="entry name" value="MPN_UPF0172"/>
    <property type="match status" value="1"/>
</dbReference>
<evidence type="ECO:0000259" key="2">
    <source>
        <dbReference type="PROSITE" id="PS50249"/>
    </source>
</evidence>
<accession>A0AAW1RWC5</accession>
<proteinExistence type="inferred from homology"/>
<dbReference type="PANTHER" id="PTHR12941">
    <property type="entry name" value="ER MEMBRANE PROTEIN COMPLEX"/>
    <property type="match status" value="1"/>
</dbReference>